<dbReference type="EMBL" id="CAJNRD030001124">
    <property type="protein sequence ID" value="CAG5106490.1"/>
    <property type="molecule type" value="Genomic_DNA"/>
</dbReference>
<name>A0A8J2HS28_COTCN</name>
<feature type="compositionally biased region" description="Polar residues" evidence="1">
    <location>
        <begin position="434"/>
        <end position="452"/>
    </location>
</feature>
<feature type="compositionally biased region" description="Basic and acidic residues" evidence="1">
    <location>
        <begin position="667"/>
        <end position="678"/>
    </location>
</feature>
<dbReference type="Proteomes" id="UP000786811">
    <property type="component" value="Unassembled WGS sequence"/>
</dbReference>
<evidence type="ECO:0000313" key="2">
    <source>
        <dbReference type="EMBL" id="CAG5106490.1"/>
    </source>
</evidence>
<feature type="compositionally biased region" description="Basic and acidic residues" evidence="1">
    <location>
        <begin position="607"/>
        <end position="630"/>
    </location>
</feature>
<feature type="region of interest" description="Disordered" evidence="1">
    <location>
        <begin position="197"/>
        <end position="255"/>
    </location>
</feature>
<comment type="caution">
    <text evidence="2">The sequence shown here is derived from an EMBL/GenBank/DDBJ whole genome shotgun (WGS) entry which is preliminary data.</text>
</comment>
<reference evidence="2" key="1">
    <citation type="submission" date="2021-04" db="EMBL/GenBank/DDBJ databases">
        <authorList>
            <person name="Chebbi M.A.C M."/>
        </authorList>
    </citation>
    <scope>NUCLEOTIDE SEQUENCE</scope>
</reference>
<organism evidence="2 3">
    <name type="scientific">Cotesia congregata</name>
    <name type="common">Parasitoid wasp</name>
    <name type="synonym">Apanteles congregatus</name>
    <dbReference type="NCBI Taxonomy" id="51543"/>
    <lineage>
        <taxon>Eukaryota</taxon>
        <taxon>Metazoa</taxon>
        <taxon>Ecdysozoa</taxon>
        <taxon>Arthropoda</taxon>
        <taxon>Hexapoda</taxon>
        <taxon>Insecta</taxon>
        <taxon>Pterygota</taxon>
        <taxon>Neoptera</taxon>
        <taxon>Endopterygota</taxon>
        <taxon>Hymenoptera</taxon>
        <taxon>Apocrita</taxon>
        <taxon>Ichneumonoidea</taxon>
        <taxon>Braconidae</taxon>
        <taxon>Microgastrinae</taxon>
        <taxon>Cotesia</taxon>
    </lineage>
</organism>
<feature type="region of interest" description="Disordered" evidence="1">
    <location>
        <begin position="607"/>
        <end position="721"/>
    </location>
</feature>
<protein>
    <submittedName>
        <fullName evidence="2">Uncharacterized protein</fullName>
    </submittedName>
</protein>
<proteinExistence type="predicted"/>
<dbReference type="OrthoDB" id="6263678at2759"/>
<sequence length="812" mass="92523">MTTCCRTSDIKSSVYNQKGESYFEQLAAYNRMSAHLRRVLLAKSRVDSRNESYMLKKRSISAGKVKFIPSPPQEFIDRVAYDTEHHPLDVLRMGYSVTDYTRSKTPKKCPAACSVWEDDCPKARSNLTRTSESERGRSLSRSRPRYSSGLSFHSARPGSFTKRNSKNYDKNQELEEENNDEEIEGCYGGKCNEYSVNSSNRSSPSRSAKSKGDNDHAGSAYESSFESPSEGSHSRRNSAASKDSASSRSNENSLLSTRKRDIEACRVVNVSDEIKYSKFLYDITQEIVQNGYYKDEELRIDHYDEDEEERIEKFIKSQKYLSVSPLKPPTPPKILDENKMTDKLMNPEELKEAYSKSPHSGRNTVVLVDANPELLITERDVLATLMEMNIDPDQAHRVYKRLLKRSKDLHTLQMVKKTIGQVHARRKDAGISPIASSTRTQGFRSRSTQPNDYHQHQLHTQYQYDIRCGETSKRDFNGSQIQLFTSTDDSLKIQPPLCFCSKKNLSTVQNDGSKTKAKECFCKSRLRNKSPCEILSSISAKKKQMEKMINQTKLNPKRCYCPKKEFKDSRNKIESNKSAPEVKVKIKDNKNSRKINLREEESIKFKQRTKRFELSSRESVDKDVEVKNSQEESGTDDSSASRVTRLSFPAVRGPGEGGLDVTSKLSLDMEKSGTKEIKSSVTADGSTGREFQLSPSNYDSNNQDTDQESIAESYSDVEDSSEVKDKDDIKIEAQFFRDDARRELLINKEVPELESKQSRKRQICSSHTNYNSKRMHTQVQIQDSHLHGCATVCPNLPQKKINTLCKSCEMSF</sequence>
<gene>
    <name evidence="2" type="ORF">HICCMSTLAB_LOCUS12286</name>
</gene>
<accession>A0A8J2HS28</accession>
<keyword evidence="3" id="KW-1185">Reference proteome</keyword>
<feature type="compositionally biased region" description="Low complexity" evidence="1">
    <location>
        <begin position="197"/>
        <end position="207"/>
    </location>
</feature>
<feature type="compositionally biased region" description="Polar residues" evidence="1">
    <location>
        <begin position="693"/>
        <end position="704"/>
    </location>
</feature>
<evidence type="ECO:0000313" key="3">
    <source>
        <dbReference type="Proteomes" id="UP000786811"/>
    </source>
</evidence>
<evidence type="ECO:0000256" key="1">
    <source>
        <dbReference type="SAM" id="MobiDB-lite"/>
    </source>
</evidence>
<feature type="region of interest" description="Disordered" evidence="1">
    <location>
        <begin position="126"/>
        <end position="181"/>
    </location>
</feature>
<feature type="region of interest" description="Disordered" evidence="1">
    <location>
        <begin position="423"/>
        <end position="455"/>
    </location>
</feature>
<feature type="compositionally biased region" description="Low complexity" evidence="1">
    <location>
        <begin position="222"/>
        <end position="255"/>
    </location>
</feature>
<dbReference type="AlphaFoldDB" id="A0A8J2HS28"/>
<feature type="compositionally biased region" description="Acidic residues" evidence="1">
    <location>
        <begin position="705"/>
        <end position="720"/>
    </location>
</feature>